<dbReference type="SMART" id="SM00584">
    <property type="entry name" value="TLDc"/>
    <property type="match status" value="1"/>
</dbReference>
<dbReference type="Proteomes" id="UP000189705">
    <property type="component" value="Unplaced"/>
</dbReference>
<keyword evidence="2" id="KW-1185">Reference proteome</keyword>
<evidence type="ECO:0000313" key="3">
    <source>
        <dbReference type="RefSeq" id="XP_025071863.1"/>
    </source>
</evidence>
<reference evidence="3 4" key="1">
    <citation type="submission" date="2025-04" db="UniProtKB">
        <authorList>
            <consortium name="RefSeq"/>
        </authorList>
    </citation>
    <scope>IDENTIFICATION</scope>
</reference>
<dbReference type="PROSITE" id="PS51886">
    <property type="entry name" value="TLDC"/>
    <property type="match status" value="1"/>
</dbReference>
<feature type="domain" description="TLDc" evidence="1">
    <location>
        <begin position="67"/>
        <end position="229"/>
    </location>
</feature>
<organism evidence="2 3">
    <name type="scientific">Alligator sinensis</name>
    <name type="common">Chinese alligator</name>
    <dbReference type="NCBI Taxonomy" id="38654"/>
    <lineage>
        <taxon>Eukaryota</taxon>
        <taxon>Metazoa</taxon>
        <taxon>Chordata</taxon>
        <taxon>Craniata</taxon>
        <taxon>Vertebrata</taxon>
        <taxon>Euteleostomi</taxon>
        <taxon>Archelosauria</taxon>
        <taxon>Archosauria</taxon>
        <taxon>Crocodylia</taxon>
        <taxon>Alligatoridae</taxon>
        <taxon>Alligatorinae</taxon>
        <taxon>Alligator</taxon>
    </lineage>
</organism>
<dbReference type="PANTHER" id="PTHR23354">
    <property type="entry name" value="NUCLEOLAR PROTEIN 7/ESTROGEN RECEPTOR COACTIVATOR-RELATED"/>
    <property type="match status" value="1"/>
</dbReference>
<protein>
    <submittedName>
        <fullName evidence="3">TLD domain-containing protein 2 isoform X1</fullName>
    </submittedName>
    <submittedName>
        <fullName evidence="4">TLD domain-containing protein 2 isoform X2</fullName>
    </submittedName>
</protein>
<proteinExistence type="predicted"/>
<dbReference type="PANTHER" id="PTHR23354:SF65">
    <property type="entry name" value="TLD DOMAIN-CONTAINING PROTEIN 2"/>
    <property type="match status" value="1"/>
</dbReference>
<dbReference type="Pfam" id="PF07534">
    <property type="entry name" value="TLD"/>
    <property type="match status" value="1"/>
</dbReference>
<accession>A0A3Q0HN05</accession>
<dbReference type="KEGG" id="asn:102380848"/>
<dbReference type="RefSeq" id="XP_025071864.1">
    <property type="nucleotide sequence ID" value="XM_025216079.1"/>
</dbReference>
<dbReference type="GO" id="GO:0005634">
    <property type="term" value="C:nucleus"/>
    <property type="evidence" value="ECO:0007669"/>
    <property type="project" value="TreeGrafter"/>
</dbReference>
<gene>
    <name evidence="3 4" type="primary">TLDC2</name>
</gene>
<dbReference type="InterPro" id="IPR006571">
    <property type="entry name" value="TLDc_dom"/>
</dbReference>
<evidence type="ECO:0000313" key="2">
    <source>
        <dbReference type="Proteomes" id="UP000189705"/>
    </source>
</evidence>
<evidence type="ECO:0000313" key="4">
    <source>
        <dbReference type="RefSeq" id="XP_025071864.1"/>
    </source>
</evidence>
<name>A0A3Q0HN05_ALLSI</name>
<sequence>MRSQQTCLHSVVMYPAAVGQKTGCLEDDLALECVETAVQEELGQADVAVMASPPKEPSELLLNGRSSILKSGEMQQLAPHLPPRMTTGHPWSLLYCTARNGFSLKTLYRSMTSLSCPVLLVIRDTNGQMFGAFSSTSIRVSSSFYGTGETFLFSFSPELKVFKWTGSNTFFMKGDADLLVIGGGSGKFGLWLDGDLYRGGSCPCETFNNETLSHQEEFFIQDLEVWALP</sequence>
<dbReference type="GO" id="GO:0006979">
    <property type="term" value="P:response to oxidative stress"/>
    <property type="evidence" value="ECO:0007669"/>
    <property type="project" value="TreeGrafter"/>
</dbReference>
<dbReference type="AlphaFoldDB" id="A0A3Q0HN05"/>
<dbReference type="CTD" id="140711"/>
<dbReference type="STRING" id="38654.A0A3Q0HN05"/>
<dbReference type="GeneID" id="102380848"/>
<evidence type="ECO:0000259" key="1">
    <source>
        <dbReference type="PROSITE" id="PS51886"/>
    </source>
</evidence>
<dbReference type="RefSeq" id="XP_025071863.1">
    <property type="nucleotide sequence ID" value="XM_025216078.1"/>
</dbReference>